<evidence type="ECO:0000256" key="7">
    <source>
        <dbReference type="ARBA" id="ARBA00023125"/>
    </source>
</evidence>
<gene>
    <name evidence="12" type="ORF">ACFP90_02335</name>
</gene>
<dbReference type="SUPFAM" id="SSF52540">
    <property type="entry name" value="P-loop containing nucleoside triphosphate hydrolases"/>
    <property type="match status" value="1"/>
</dbReference>
<dbReference type="EC" id="5.6.2.3" evidence="9"/>
<evidence type="ECO:0000256" key="4">
    <source>
        <dbReference type="ARBA" id="ARBA00022801"/>
    </source>
</evidence>
<name>A0ABW1ZGU9_9DEIO</name>
<comment type="similarity">
    <text evidence="1">Belongs to the helicase family. DnaB subfamily.</text>
</comment>
<dbReference type="PANTHER" id="PTHR30153:SF2">
    <property type="entry name" value="REPLICATIVE DNA HELICASE"/>
    <property type="match status" value="1"/>
</dbReference>
<evidence type="ECO:0000256" key="3">
    <source>
        <dbReference type="ARBA" id="ARBA00022741"/>
    </source>
</evidence>
<dbReference type="Proteomes" id="UP001596317">
    <property type="component" value="Unassembled WGS sequence"/>
</dbReference>
<evidence type="ECO:0000256" key="10">
    <source>
        <dbReference type="ARBA" id="ARBA00048954"/>
    </source>
</evidence>
<evidence type="ECO:0000256" key="8">
    <source>
        <dbReference type="ARBA" id="ARBA00023235"/>
    </source>
</evidence>
<dbReference type="PROSITE" id="PS51199">
    <property type="entry name" value="SF4_HELICASE"/>
    <property type="match status" value="1"/>
</dbReference>
<evidence type="ECO:0000259" key="11">
    <source>
        <dbReference type="PROSITE" id="PS51199"/>
    </source>
</evidence>
<evidence type="ECO:0000313" key="13">
    <source>
        <dbReference type="Proteomes" id="UP001596317"/>
    </source>
</evidence>
<dbReference type="InterPro" id="IPR007693">
    <property type="entry name" value="DNA_helicase_DnaB-like_N"/>
</dbReference>
<evidence type="ECO:0000256" key="2">
    <source>
        <dbReference type="ARBA" id="ARBA00022705"/>
    </source>
</evidence>
<dbReference type="Pfam" id="PF00772">
    <property type="entry name" value="DnaB"/>
    <property type="match status" value="1"/>
</dbReference>
<feature type="domain" description="SF4 helicase" evidence="11">
    <location>
        <begin position="156"/>
        <end position="319"/>
    </location>
</feature>
<evidence type="ECO:0000256" key="6">
    <source>
        <dbReference type="ARBA" id="ARBA00022840"/>
    </source>
</evidence>
<organism evidence="12 13">
    <name type="scientific">Deinococcus multiflagellatus</name>
    <dbReference type="NCBI Taxonomy" id="1656887"/>
    <lineage>
        <taxon>Bacteria</taxon>
        <taxon>Thermotogati</taxon>
        <taxon>Deinococcota</taxon>
        <taxon>Deinococci</taxon>
        <taxon>Deinococcales</taxon>
        <taxon>Deinococcaceae</taxon>
        <taxon>Deinococcus</taxon>
    </lineage>
</organism>
<dbReference type="GO" id="GO:0004386">
    <property type="term" value="F:helicase activity"/>
    <property type="evidence" value="ECO:0007669"/>
    <property type="project" value="UniProtKB-KW"/>
</dbReference>
<comment type="catalytic activity">
    <reaction evidence="10">
        <text>ATP + H2O = ADP + phosphate + H(+)</text>
        <dbReference type="Rhea" id="RHEA:13065"/>
        <dbReference type="ChEBI" id="CHEBI:15377"/>
        <dbReference type="ChEBI" id="CHEBI:15378"/>
        <dbReference type="ChEBI" id="CHEBI:30616"/>
        <dbReference type="ChEBI" id="CHEBI:43474"/>
        <dbReference type="ChEBI" id="CHEBI:456216"/>
        <dbReference type="EC" id="5.6.2.3"/>
    </reaction>
</comment>
<dbReference type="Gene3D" id="3.40.50.300">
    <property type="entry name" value="P-loop containing nucleotide triphosphate hydrolases"/>
    <property type="match status" value="1"/>
</dbReference>
<evidence type="ECO:0000256" key="9">
    <source>
        <dbReference type="ARBA" id="ARBA00044969"/>
    </source>
</evidence>
<dbReference type="InterPro" id="IPR036185">
    <property type="entry name" value="DNA_heli_DnaB-like_N_sf"/>
</dbReference>
<keyword evidence="7" id="KW-0238">DNA-binding</keyword>
<dbReference type="Gene3D" id="1.10.860.10">
    <property type="entry name" value="DNAb Helicase, Chain A"/>
    <property type="match status" value="1"/>
</dbReference>
<evidence type="ECO:0000256" key="1">
    <source>
        <dbReference type="ARBA" id="ARBA00008428"/>
    </source>
</evidence>
<protein>
    <recommendedName>
        <fullName evidence="9">DNA 5'-3' helicase</fullName>
        <ecNumber evidence="9">5.6.2.3</ecNumber>
    </recommendedName>
</protein>
<dbReference type="InterPro" id="IPR016136">
    <property type="entry name" value="DNA_helicase_N/primase_C"/>
</dbReference>
<dbReference type="RefSeq" id="WP_380053900.1">
    <property type="nucleotide sequence ID" value="NZ_JBHSWB010000001.1"/>
</dbReference>
<sequence>MLLDNDALTNTAVSQLQPADFYQAKHRLIWAAVPALRDARTQDGQPGPVDLITLSAELTRRGQLDEAGGLTYLMGLADQVPTAVYAEHYARIVLEKATLRGKIAAAGKLMQACYDQAVPLEEIDAMTALIPNLTRFDSGLERVGDTVRAVLEQAAQGTGPNGAPTGLKDLDELMGGLEPGRLYVLAARPAMGKTAAAFQMAVHVARVRGRVLGFSLEMPTEEITARLLCSEARVDLKRFSESRRGQGNLNDRDWERLTHAGAHLDGLRLDMLAKPGLKLQELLDAVRQAHRDEPLSLFVLDYLQLVQVSGRAGRTPCSA</sequence>
<accession>A0ABW1ZGU9</accession>
<dbReference type="SUPFAM" id="SSF48024">
    <property type="entry name" value="N-terminal domain of DnaB helicase"/>
    <property type="match status" value="1"/>
</dbReference>
<dbReference type="InterPro" id="IPR027417">
    <property type="entry name" value="P-loop_NTPase"/>
</dbReference>
<dbReference type="InterPro" id="IPR007694">
    <property type="entry name" value="DNA_helicase_DnaB-like_C"/>
</dbReference>
<keyword evidence="13" id="KW-1185">Reference proteome</keyword>
<keyword evidence="3" id="KW-0547">Nucleotide-binding</keyword>
<proteinExistence type="inferred from homology"/>
<keyword evidence="5 12" id="KW-0347">Helicase</keyword>
<reference evidence="13" key="1">
    <citation type="journal article" date="2019" name="Int. J. Syst. Evol. Microbiol.">
        <title>The Global Catalogue of Microorganisms (GCM) 10K type strain sequencing project: providing services to taxonomists for standard genome sequencing and annotation.</title>
        <authorList>
            <consortium name="The Broad Institute Genomics Platform"/>
            <consortium name="The Broad Institute Genome Sequencing Center for Infectious Disease"/>
            <person name="Wu L."/>
            <person name="Ma J."/>
        </authorList>
    </citation>
    <scope>NUCLEOTIDE SEQUENCE [LARGE SCALE GENOMIC DNA]</scope>
    <source>
        <strain evidence="13">CCUG 63830</strain>
    </source>
</reference>
<keyword evidence="4" id="KW-0378">Hydrolase</keyword>
<keyword evidence="8" id="KW-0413">Isomerase</keyword>
<dbReference type="PANTHER" id="PTHR30153">
    <property type="entry name" value="REPLICATIVE DNA HELICASE DNAB"/>
    <property type="match status" value="1"/>
</dbReference>
<dbReference type="Pfam" id="PF03796">
    <property type="entry name" value="DnaB_C"/>
    <property type="match status" value="1"/>
</dbReference>
<evidence type="ECO:0000313" key="12">
    <source>
        <dbReference type="EMBL" id="MFC6659331.1"/>
    </source>
</evidence>
<dbReference type="EMBL" id="JBHSWB010000001">
    <property type="protein sequence ID" value="MFC6659331.1"/>
    <property type="molecule type" value="Genomic_DNA"/>
</dbReference>
<evidence type="ECO:0000256" key="5">
    <source>
        <dbReference type="ARBA" id="ARBA00022806"/>
    </source>
</evidence>
<keyword evidence="2" id="KW-0235">DNA replication</keyword>
<keyword evidence="6" id="KW-0067">ATP-binding</keyword>
<comment type="caution">
    <text evidence="12">The sequence shown here is derived from an EMBL/GenBank/DDBJ whole genome shotgun (WGS) entry which is preliminary data.</text>
</comment>